<reference evidence="1 2" key="1">
    <citation type="submission" date="2024-09" db="EMBL/GenBank/DDBJ databases">
        <authorList>
            <person name="Sun Q."/>
            <person name="Mori K."/>
        </authorList>
    </citation>
    <scope>NUCLEOTIDE SEQUENCE [LARGE SCALE GENOMIC DNA]</scope>
    <source>
        <strain evidence="1 2">CCM 8545</strain>
    </source>
</reference>
<evidence type="ECO:0000313" key="1">
    <source>
        <dbReference type="EMBL" id="MFC0180417.1"/>
    </source>
</evidence>
<dbReference type="Pfam" id="PF04269">
    <property type="entry name" value="DUF440"/>
    <property type="match status" value="1"/>
</dbReference>
<dbReference type="EMBL" id="JBHLXE010000100">
    <property type="protein sequence ID" value="MFC0180417.1"/>
    <property type="molecule type" value="Genomic_DNA"/>
</dbReference>
<dbReference type="RefSeq" id="WP_385877527.1">
    <property type="nucleotide sequence ID" value="NZ_JBHLXE010000100.1"/>
</dbReference>
<dbReference type="Proteomes" id="UP001589758">
    <property type="component" value="Unassembled WGS sequence"/>
</dbReference>
<keyword evidence="2" id="KW-1185">Reference proteome</keyword>
<dbReference type="InterPro" id="IPR007376">
    <property type="entry name" value="dsDNA_mimic_put"/>
</dbReference>
<dbReference type="InterPro" id="IPR036763">
    <property type="entry name" value="Put_dsDNA_mimic_sf"/>
</dbReference>
<proteinExistence type="predicted"/>
<dbReference type="SUPFAM" id="SSF102816">
    <property type="entry name" value="Putative dsDNA mimic"/>
    <property type="match status" value="1"/>
</dbReference>
<comment type="caution">
    <text evidence="1">The sequence shown here is derived from an EMBL/GenBank/DDBJ whole genome shotgun (WGS) entry which is preliminary data.</text>
</comment>
<accession>A0ABV6CCQ6</accession>
<sequence>MILNDDSALDLAFELFMTLASDNLSEHEMALFNQYFNEYGFIELFDLEESTLDNLDTSMDFTSENDLDTEGNVSFSSSLAEVIIGANPPNSKHSVLFAKVILSLDSEKQFSHIQWMSDLN</sequence>
<gene>
    <name evidence="1" type="ORF">ACFFIT_10050</name>
</gene>
<evidence type="ECO:0000313" key="2">
    <source>
        <dbReference type="Proteomes" id="UP001589758"/>
    </source>
</evidence>
<organism evidence="1 2">
    <name type="scientific">Thorsellia kenyensis</name>
    <dbReference type="NCBI Taxonomy" id="1549888"/>
    <lineage>
        <taxon>Bacteria</taxon>
        <taxon>Pseudomonadati</taxon>
        <taxon>Pseudomonadota</taxon>
        <taxon>Gammaproteobacteria</taxon>
        <taxon>Enterobacterales</taxon>
        <taxon>Thorselliaceae</taxon>
        <taxon>Thorsellia</taxon>
    </lineage>
</organism>
<dbReference type="Gene3D" id="3.10.450.140">
    <property type="entry name" value="dsDNA mimic, putative"/>
    <property type="match status" value="1"/>
</dbReference>
<name>A0ABV6CCQ6_9GAMM</name>
<protein>
    <submittedName>
        <fullName evidence="1">DUF440 family protein</fullName>
    </submittedName>
</protein>